<evidence type="ECO:0000313" key="1">
    <source>
        <dbReference type="EMBL" id="MBS4537529.1"/>
    </source>
</evidence>
<gene>
    <name evidence="1" type="ORF">GOQ27_03590</name>
</gene>
<sequence>MLGAPENSPELLHNHRFAGVTGPVIERPGGHVHILSVNSDFFFNHFHQIEVETGPPIPVRDQNGDIIGHVHGFTGVSSCVFFHNHIFKGSTLIQNPIAMEERNLSELPNHNF</sequence>
<comment type="caution">
    <text evidence="1">The sequence shown here is derived from an EMBL/GenBank/DDBJ whole genome shotgun (WGS) entry which is preliminary data.</text>
</comment>
<dbReference type="EMBL" id="WSFT01000016">
    <property type="protein sequence ID" value="MBS4537529.1"/>
    <property type="molecule type" value="Genomic_DNA"/>
</dbReference>
<keyword evidence="2" id="KW-1185">Reference proteome</keyword>
<evidence type="ECO:0000313" key="2">
    <source>
        <dbReference type="Proteomes" id="UP000724672"/>
    </source>
</evidence>
<proteinExistence type="predicted"/>
<dbReference type="AlphaFoldDB" id="A0A942UVE8"/>
<dbReference type="Pfam" id="PF12788">
    <property type="entry name" value="YmaF"/>
    <property type="match status" value="1"/>
</dbReference>
<protein>
    <submittedName>
        <fullName evidence="1">Uncharacterized protein</fullName>
    </submittedName>
</protein>
<dbReference type="Proteomes" id="UP000724672">
    <property type="component" value="Unassembled WGS sequence"/>
</dbReference>
<accession>A0A942UVE8</accession>
<name>A0A942UVE8_9FIRM</name>
<dbReference type="InterPro" id="IPR024307">
    <property type="entry name" value="YmaF"/>
</dbReference>
<reference evidence="1" key="1">
    <citation type="submission" date="2019-12" db="EMBL/GenBank/DDBJ databases">
        <title>Clostridiaceae gen. nov. sp. nov., isolated from sediment in Xinjiang, China.</title>
        <authorList>
            <person name="Zhang R."/>
        </authorList>
    </citation>
    <scope>NUCLEOTIDE SEQUENCE</scope>
    <source>
        <strain evidence="1">D2Q-11</strain>
    </source>
</reference>
<organism evidence="1 2">
    <name type="scientific">Anaeromonas frigoriresistens</name>
    <dbReference type="NCBI Taxonomy" id="2683708"/>
    <lineage>
        <taxon>Bacteria</taxon>
        <taxon>Bacillati</taxon>
        <taxon>Bacillota</taxon>
        <taxon>Tissierellia</taxon>
        <taxon>Tissierellales</taxon>
        <taxon>Thermohalobacteraceae</taxon>
        <taxon>Anaeromonas</taxon>
    </lineage>
</organism>